<dbReference type="Proteomes" id="UP000694563">
    <property type="component" value="Chromosome 1"/>
</dbReference>
<dbReference type="PANTHER" id="PTHR46583">
    <property type="entry name" value="REGULATOR OF G-PROTEIN SIGNALING 22"/>
    <property type="match status" value="1"/>
</dbReference>
<dbReference type="GO" id="GO:0005737">
    <property type="term" value="C:cytoplasm"/>
    <property type="evidence" value="ECO:0007669"/>
    <property type="project" value="TreeGrafter"/>
</dbReference>
<dbReference type="CDD" id="cd08725">
    <property type="entry name" value="RGS_RGS22_4"/>
    <property type="match status" value="1"/>
</dbReference>
<feature type="domain" description="RGS" evidence="1">
    <location>
        <begin position="494"/>
        <end position="600"/>
    </location>
</feature>
<name>A0A8C3UKK4_CATUS</name>
<protein>
    <submittedName>
        <fullName evidence="2">Regulator of G protein signaling 22</fullName>
    </submittedName>
</protein>
<dbReference type="SUPFAM" id="SSF48097">
    <property type="entry name" value="Regulator of G-protein signaling, RGS"/>
    <property type="match status" value="4"/>
</dbReference>
<dbReference type="GO" id="GO:0001965">
    <property type="term" value="F:G-protein alpha-subunit binding"/>
    <property type="evidence" value="ECO:0007669"/>
    <property type="project" value="InterPro"/>
</dbReference>
<organism evidence="2 3">
    <name type="scientific">Catharus ustulatus</name>
    <name type="common">Russet-backed thrush</name>
    <name type="synonym">Hylocichla ustulatus</name>
    <dbReference type="NCBI Taxonomy" id="91951"/>
    <lineage>
        <taxon>Eukaryota</taxon>
        <taxon>Metazoa</taxon>
        <taxon>Chordata</taxon>
        <taxon>Craniata</taxon>
        <taxon>Vertebrata</taxon>
        <taxon>Euteleostomi</taxon>
        <taxon>Archelosauria</taxon>
        <taxon>Archosauria</taxon>
        <taxon>Dinosauria</taxon>
        <taxon>Saurischia</taxon>
        <taxon>Theropoda</taxon>
        <taxon>Coelurosauria</taxon>
        <taxon>Aves</taxon>
        <taxon>Neognathae</taxon>
        <taxon>Neoaves</taxon>
        <taxon>Telluraves</taxon>
        <taxon>Australaves</taxon>
        <taxon>Passeriformes</taxon>
        <taxon>Turdidae</taxon>
        <taxon>Catharus</taxon>
    </lineage>
</organism>
<dbReference type="Ensembl" id="ENSCUST00005015351.1">
    <property type="protein sequence ID" value="ENSCUSP00005014776.1"/>
    <property type="gene ID" value="ENSCUSG00005009490.1"/>
</dbReference>
<evidence type="ECO:0000313" key="3">
    <source>
        <dbReference type="Proteomes" id="UP000694563"/>
    </source>
</evidence>
<dbReference type="GO" id="GO:0009966">
    <property type="term" value="P:regulation of signal transduction"/>
    <property type="evidence" value="ECO:0007669"/>
    <property type="project" value="InterPro"/>
</dbReference>
<dbReference type="PANTHER" id="PTHR46583:SF1">
    <property type="entry name" value="REGULATOR OF G-PROTEIN SIGNALING 22"/>
    <property type="match status" value="1"/>
</dbReference>
<dbReference type="InterPro" id="IPR042651">
    <property type="entry name" value="Rgs22"/>
</dbReference>
<keyword evidence="3" id="KW-1185">Reference proteome</keyword>
<reference evidence="2" key="2">
    <citation type="submission" date="2025-08" db="UniProtKB">
        <authorList>
            <consortium name="Ensembl"/>
        </authorList>
    </citation>
    <scope>IDENTIFICATION</scope>
</reference>
<reference evidence="2" key="3">
    <citation type="submission" date="2025-09" db="UniProtKB">
        <authorList>
            <consortium name="Ensembl"/>
        </authorList>
    </citation>
    <scope>IDENTIFICATION</scope>
</reference>
<dbReference type="InterPro" id="IPR048074">
    <property type="entry name" value="RGS22_RGS_fourth"/>
</dbReference>
<dbReference type="AlphaFoldDB" id="A0A8C3UKK4"/>
<dbReference type="CDD" id="cd08727">
    <property type="entry name" value="RGS_RGS22_2"/>
    <property type="match status" value="1"/>
</dbReference>
<evidence type="ECO:0000313" key="2">
    <source>
        <dbReference type="Ensembl" id="ENSCUSP00005014776.1"/>
    </source>
</evidence>
<evidence type="ECO:0000259" key="1">
    <source>
        <dbReference type="PROSITE" id="PS50132"/>
    </source>
</evidence>
<dbReference type="Gene3D" id="1.10.167.10">
    <property type="entry name" value="Regulator of G-protein Signalling 4, domain 2"/>
    <property type="match status" value="3"/>
</dbReference>
<dbReference type="GO" id="GO:0005634">
    <property type="term" value="C:nucleus"/>
    <property type="evidence" value="ECO:0007669"/>
    <property type="project" value="TreeGrafter"/>
</dbReference>
<accession>A0A8C3UKK4</accession>
<dbReference type="SMART" id="SM00315">
    <property type="entry name" value="RGS"/>
    <property type="match status" value="1"/>
</dbReference>
<proteinExistence type="predicted"/>
<dbReference type="InterPro" id="IPR044926">
    <property type="entry name" value="RGS_subdomain_2"/>
</dbReference>
<dbReference type="InterPro" id="IPR048075">
    <property type="entry name" value="RGS22_RGS_second"/>
</dbReference>
<dbReference type="Pfam" id="PF00615">
    <property type="entry name" value="RGS"/>
    <property type="match status" value="2"/>
</dbReference>
<sequence length="973" mass="112623">GAFEVVNYAPQRLESQPKKNLHDQKPPSFIYDVLSKEKNDGQLSKMHRVSSIFSIDPNYNTMQLNQEQAIEWIKKERLPAFLESDCYFEYRLAKLISQVEWSKTGINFIIDSDYSPWIRKQIPSTPPPEEDDSSLTSLTMKKFYVSLGESFLSLSGKASAKADVTSERSREAEEGCSVAVAAPPSHTWSRVYLDPKWHSAAKKENEQGSTTFQIAEEFIPASSRIAMKEPISELTHQPAADIEGNVKFFSKYSSPLTVLDSKEDVRKQGPDEVSLSSESVGPDSRAAWCLSHRTYDTGNRHEFERFKKFIKGTLGERYWWLWMDIERLKALKNTTRQQRQLSKMKKLYLLSSGDYFLSSEVLLRLELLHGEQWNIMHLRRIQPEVLKPLLLYWGPRFCVAHSTAIDAASAKLKFWHTCQERPRLDIDPFPQIVSLLPLFQKSDLPPSLLQVSRITTLENKALKRYSLLYNCVLFVQGKTAAGSTVYRGPGIESMLQSLYLENRAGYYFTQFCENSGNKLWKNCVYFWFDLQAYHQLFYQETLQPFQIFQQAQFLYATYIAPSAIMDTGLHQNKKNMIYHKIHPAFEDVFDPAEEHILTILLEPWRKMVEADKSSYRKVELVEETQQLDSVYFRELQALHQVSISKKDEVRHVPTNKNKSFLCQRGMDLMCWLDIEEFKKTLNKDKEKSDEKSKDIKTKYLNNKYFFGPNSPATRKQQEKLMHSGGGRRQSLHDQLSAAVLLEVQQCVQKRLEKQWLPLFLADQKTATTWKHVDNKSVSSSSEIAFRKALLDPVTANLFQRFVALKGDLLGNGVLFWQEVQKYKDLCHSHCADALIQKKITAIIDCFINSAIPPALQIDIPPEQAKKIVERRKELGPYIFREAQMSIFALLFKFWPEFCKLQSNPNSEKILVALEKKKDKEMRKKEGITAKVRLIKFQASWTYSKYIEALEHERILIKRQEDLEKTSSSFPSGC</sequence>
<dbReference type="InterPro" id="IPR036305">
    <property type="entry name" value="RGS_sf"/>
</dbReference>
<dbReference type="InterPro" id="IPR016137">
    <property type="entry name" value="RGS"/>
</dbReference>
<dbReference type="PROSITE" id="PS50132">
    <property type="entry name" value="RGS"/>
    <property type="match status" value="2"/>
</dbReference>
<feature type="domain" description="RGS" evidence="1">
    <location>
        <begin position="784"/>
        <end position="890"/>
    </location>
</feature>
<gene>
    <name evidence="2" type="primary">RGS22</name>
</gene>
<reference evidence="2" key="1">
    <citation type="submission" date="2020-10" db="EMBL/GenBank/DDBJ databases">
        <title>Catharus ustulatus (Swainson's thrush) genome, bCatUst1, primary haplotype v2.</title>
        <authorList>
            <person name="Delmore K."/>
            <person name="Vafadar M."/>
            <person name="Formenti G."/>
            <person name="Chow W."/>
            <person name="Pelan S."/>
            <person name="Howe K."/>
            <person name="Rhie A."/>
            <person name="Mountcastle J."/>
            <person name="Haase B."/>
            <person name="Fedrigo O."/>
            <person name="Jarvis E.D."/>
        </authorList>
    </citation>
    <scope>NUCLEOTIDE SEQUENCE [LARGE SCALE GENOMIC DNA]</scope>
</reference>